<sequence>MSAKFISMLISHLVANVPEIPVSNVIEEVQAGTKSKQWKFDRVMREIQDRNVNAYIYLVKIELDKWILLHDGGHRHRIMTTNILKALNRVLKKARVLPLNALVELIFNKLVRYFNQHGEEAQNYVHPFPTRVFDKFLQIELKSRDHKVTTYNLQEGIYMVRSPIRVDGTNNNVYRLRMNNKSCSCGKWQAYTALFSCPCSL</sequence>
<evidence type="ECO:0000313" key="2">
    <source>
        <dbReference type="Proteomes" id="UP001060085"/>
    </source>
</evidence>
<dbReference type="Proteomes" id="UP001060085">
    <property type="component" value="Linkage Group LG02"/>
</dbReference>
<name>A0ACC0BVV5_CATRO</name>
<keyword evidence="2" id="KW-1185">Reference proteome</keyword>
<proteinExistence type="predicted"/>
<comment type="caution">
    <text evidence="1">The sequence shown here is derived from an EMBL/GenBank/DDBJ whole genome shotgun (WGS) entry which is preliminary data.</text>
</comment>
<evidence type="ECO:0000313" key="1">
    <source>
        <dbReference type="EMBL" id="KAI5676801.1"/>
    </source>
</evidence>
<protein>
    <submittedName>
        <fullName evidence="1">Uncharacterized protein</fullName>
    </submittedName>
</protein>
<gene>
    <name evidence="1" type="ORF">M9H77_07751</name>
</gene>
<accession>A0ACC0BVV5</accession>
<reference evidence="2" key="1">
    <citation type="journal article" date="2023" name="Nat. Plants">
        <title>Single-cell RNA sequencing provides a high-resolution roadmap for understanding the multicellular compartmentation of specialized metabolism.</title>
        <authorList>
            <person name="Sun S."/>
            <person name="Shen X."/>
            <person name="Li Y."/>
            <person name="Li Y."/>
            <person name="Wang S."/>
            <person name="Li R."/>
            <person name="Zhang H."/>
            <person name="Shen G."/>
            <person name="Guo B."/>
            <person name="Wei J."/>
            <person name="Xu J."/>
            <person name="St-Pierre B."/>
            <person name="Chen S."/>
            <person name="Sun C."/>
        </authorList>
    </citation>
    <scope>NUCLEOTIDE SEQUENCE [LARGE SCALE GENOMIC DNA]</scope>
</reference>
<organism evidence="1 2">
    <name type="scientific">Catharanthus roseus</name>
    <name type="common">Madagascar periwinkle</name>
    <name type="synonym">Vinca rosea</name>
    <dbReference type="NCBI Taxonomy" id="4058"/>
    <lineage>
        <taxon>Eukaryota</taxon>
        <taxon>Viridiplantae</taxon>
        <taxon>Streptophyta</taxon>
        <taxon>Embryophyta</taxon>
        <taxon>Tracheophyta</taxon>
        <taxon>Spermatophyta</taxon>
        <taxon>Magnoliopsida</taxon>
        <taxon>eudicotyledons</taxon>
        <taxon>Gunneridae</taxon>
        <taxon>Pentapetalae</taxon>
        <taxon>asterids</taxon>
        <taxon>lamiids</taxon>
        <taxon>Gentianales</taxon>
        <taxon>Apocynaceae</taxon>
        <taxon>Rauvolfioideae</taxon>
        <taxon>Vinceae</taxon>
        <taxon>Catharanthinae</taxon>
        <taxon>Catharanthus</taxon>
    </lineage>
</organism>
<dbReference type="EMBL" id="CM044702">
    <property type="protein sequence ID" value="KAI5676801.1"/>
    <property type="molecule type" value="Genomic_DNA"/>
</dbReference>